<keyword evidence="3 6" id="KW-0812">Transmembrane</keyword>
<dbReference type="CDD" id="cd06579">
    <property type="entry name" value="TM_PBP1_transp_AraH_like"/>
    <property type="match status" value="1"/>
</dbReference>
<proteinExistence type="predicted"/>
<dbReference type="EMBL" id="CP060634">
    <property type="protein sequence ID" value="QNM04898.1"/>
    <property type="molecule type" value="Genomic_DNA"/>
</dbReference>
<dbReference type="PANTHER" id="PTHR32196">
    <property type="entry name" value="ABC TRANSPORTER PERMEASE PROTEIN YPHD-RELATED-RELATED"/>
    <property type="match status" value="1"/>
</dbReference>
<organism evidence="7 8">
    <name type="scientific">Qiania dongpingensis</name>
    <dbReference type="NCBI Taxonomy" id="2763669"/>
    <lineage>
        <taxon>Bacteria</taxon>
        <taxon>Bacillati</taxon>
        <taxon>Bacillota</taxon>
        <taxon>Clostridia</taxon>
        <taxon>Lachnospirales</taxon>
        <taxon>Lachnospiraceae</taxon>
        <taxon>Qiania</taxon>
    </lineage>
</organism>
<feature type="transmembrane region" description="Helical" evidence="6">
    <location>
        <begin position="135"/>
        <end position="152"/>
    </location>
</feature>
<gene>
    <name evidence="7" type="ORF">H9Q78_10635</name>
</gene>
<evidence type="ECO:0000256" key="5">
    <source>
        <dbReference type="ARBA" id="ARBA00023136"/>
    </source>
</evidence>
<feature type="transmembrane region" description="Helical" evidence="6">
    <location>
        <begin position="110"/>
        <end position="129"/>
    </location>
</feature>
<evidence type="ECO:0000256" key="2">
    <source>
        <dbReference type="ARBA" id="ARBA00022475"/>
    </source>
</evidence>
<feature type="transmembrane region" description="Helical" evidence="6">
    <location>
        <begin position="262"/>
        <end position="288"/>
    </location>
</feature>
<dbReference type="KEGG" id="qdo:H9Q78_10635"/>
<dbReference type="AlphaFoldDB" id="A0A7G9G266"/>
<evidence type="ECO:0000256" key="6">
    <source>
        <dbReference type="SAM" id="Phobius"/>
    </source>
</evidence>
<feature type="transmembrane region" description="Helical" evidence="6">
    <location>
        <begin position="308"/>
        <end position="327"/>
    </location>
</feature>
<evidence type="ECO:0000256" key="3">
    <source>
        <dbReference type="ARBA" id="ARBA00022692"/>
    </source>
</evidence>
<protein>
    <submittedName>
        <fullName evidence="7">ABC transporter permease</fullName>
    </submittedName>
</protein>
<comment type="subcellular location">
    <subcellularLocation>
        <location evidence="1">Cell membrane</location>
        <topology evidence="1">Multi-pass membrane protein</topology>
    </subcellularLocation>
</comment>
<dbReference type="GO" id="GO:0005886">
    <property type="term" value="C:plasma membrane"/>
    <property type="evidence" value="ECO:0007669"/>
    <property type="project" value="UniProtKB-SubCell"/>
</dbReference>
<keyword evidence="8" id="KW-1185">Reference proteome</keyword>
<dbReference type="Pfam" id="PF02653">
    <property type="entry name" value="BPD_transp_2"/>
    <property type="match status" value="1"/>
</dbReference>
<feature type="transmembrane region" description="Helical" evidence="6">
    <location>
        <begin position="27"/>
        <end position="49"/>
    </location>
</feature>
<evidence type="ECO:0000313" key="8">
    <source>
        <dbReference type="Proteomes" id="UP000515823"/>
    </source>
</evidence>
<sequence>MSNNEKMPGTANKPRVSLLKRFFLQSYSSAIVAIVILVLVFTVFTDAFLTPFNIFNLSRTAAVYAFIGAAQLILMVIGDMNLGIGACGALSTVVMGTLMANYGMGTLPSILAALAVSAVCGLVIGLLVVKLNLNPWIITLAMSFIFNGLAIGSSHGYSYEMTAALTWAGRKKVGMFSFLFILMIVLVVVLYIVFRHTKYGRDVLAVGGNRTAARLSGINVNWIVISCNILSCIFACVAAILWASRTGTASPNTGSDWMMYSIAVCAIGGIPLLGGSFTALGFFCGSWILTMVRNGLTMLNVDVYYEQVFLGAIILLAVSVESVRARVAEKMM</sequence>
<dbReference type="RefSeq" id="WP_249301644.1">
    <property type="nucleotide sequence ID" value="NZ_CP060634.1"/>
</dbReference>
<reference evidence="7 8" key="1">
    <citation type="submission" date="2020-08" db="EMBL/GenBank/DDBJ databases">
        <authorList>
            <person name="Liu C."/>
            <person name="Sun Q."/>
        </authorList>
    </citation>
    <scope>NUCLEOTIDE SEQUENCE [LARGE SCALE GENOMIC DNA]</scope>
    <source>
        <strain evidence="7 8">NSJ-38</strain>
    </source>
</reference>
<evidence type="ECO:0000313" key="7">
    <source>
        <dbReference type="EMBL" id="QNM04898.1"/>
    </source>
</evidence>
<dbReference type="Proteomes" id="UP000515823">
    <property type="component" value="Chromosome"/>
</dbReference>
<evidence type="ECO:0000256" key="4">
    <source>
        <dbReference type="ARBA" id="ARBA00022989"/>
    </source>
</evidence>
<feature type="transmembrane region" description="Helical" evidence="6">
    <location>
        <begin position="173"/>
        <end position="194"/>
    </location>
</feature>
<name>A0A7G9G266_9FIRM</name>
<feature type="transmembrane region" description="Helical" evidence="6">
    <location>
        <begin position="61"/>
        <end position="77"/>
    </location>
</feature>
<accession>A0A7G9G266</accession>
<feature type="transmembrane region" description="Helical" evidence="6">
    <location>
        <begin position="222"/>
        <end position="242"/>
    </location>
</feature>
<dbReference type="GO" id="GO:0022857">
    <property type="term" value="F:transmembrane transporter activity"/>
    <property type="evidence" value="ECO:0007669"/>
    <property type="project" value="InterPro"/>
</dbReference>
<keyword evidence="2" id="KW-1003">Cell membrane</keyword>
<evidence type="ECO:0000256" key="1">
    <source>
        <dbReference type="ARBA" id="ARBA00004651"/>
    </source>
</evidence>
<keyword evidence="4 6" id="KW-1133">Transmembrane helix</keyword>
<feature type="transmembrane region" description="Helical" evidence="6">
    <location>
        <begin position="83"/>
        <end position="103"/>
    </location>
</feature>
<dbReference type="InterPro" id="IPR001851">
    <property type="entry name" value="ABC_transp_permease"/>
</dbReference>
<keyword evidence="5 6" id="KW-0472">Membrane</keyword>